<sequence>MSEHCAEEFEIHAQEATTVKVLDPFHVMIEQEDENAHGGLVSISIRGPHNLDQLLSILTKIRREM</sequence>
<name>A0A7L5BGV8_9HYPH</name>
<accession>A0A7L5BGV8</accession>
<dbReference type="EMBL" id="CP048632">
    <property type="protein sequence ID" value="QIB38147.1"/>
    <property type="molecule type" value="Genomic_DNA"/>
</dbReference>
<dbReference type="RefSeq" id="WP_164056324.1">
    <property type="nucleotide sequence ID" value="NZ_CP048632.1"/>
</dbReference>
<evidence type="ECO:0000313" key="1">
    <source>
        <dbReference type="EMBL" id="QIB38147.1"/>
    </source>
</evidence>
<dbReference type="AlphaFoldDB" id="A0A7L5BGV8"/>
<reference evidence="1 2" key="1">
    <citation type="submission" date="2020-02" db="EMBL/GenBank/DDBJ databases">
        <title>Plant-Promoting Endophytic Bacterium Rhizobium oryzihabitans sp. nov., Isolated from the Root of Rice.</title>
        <authorList>
            <person name="zhao J."/>
            <person name="Zhang G."/>
        </authorList>
    </citation>
    <scope>NUCLEOTIDE SEQUENCE [LARGE SCALE GENOMIC DNA]</scope>
    <source>
        <strain evidence="1 2">M15</strain>
    </source>
</reference>
<protein>
    <submittedName>
        <fullName evidence="1">Uncharacterized protein</fullName>
    </submittedName>
</protein>
<dbReference type="Proteomes" id="UP000464865">
    <property type="component" value="Chromosome M15-11"/>
</dbReference>
<proteinExistence type="predicted"/>
<gene>
    <name evidence="1" type="ORF">G3A56_09220</name>
</gene>
<dbReference type="KEGG" id="roy:G3A56_09220"/>
<evidence type="ECO:0000313" key="2">
    <source>
        <dbReference type="Proteomes" id="UP000464865"/>
    </source>
</evidence>
<keyword evidence="2" id="KW-1185">Reference proteome</keyword>
<organism evidence="1 2">
    <name type="scientific">Rhizobium oryzihabitans</name>
    <dbReference type="NCBI Taxonomy" id="2267833"/>
    <lineage>
        <taxon>Bacteria</taxon>
        <taxon>Pseudomonadati</taxon>
        <taxon>Pseudomonadota</taxon>
        <taxon>Alphaproteobacteria</taxon>
        <taxon>Hyphomicrobiales</taxon>
        <taxon>Rhizobiaceae</taxon>
        <taxon>Rhizobium/Agrobacterium group</taxon>
        <taxon>Rhizobium</taxon>
    </lineage>
</organism>